<comment type="caution">
    <text evidence="2">The sequence shown here is derived from an EMBL/GenBank/DDBJ whole genome shotgun (WGS) entry which is preliminary data.</text>
</comment>
<keyword evidence="3" id="KW-1185">Reference proteome</keyword>
<feature type="compositionally biased region" description="Basic residues" evidence="1">
    <location>
        <begin position="255"/>
        <end position="271"/>
    </location>
</feature>
<reference evidence="2 3" key="1">
    <citation type="submission" date="2019-06" db="EMBL/GenBank/DDBJ databases">
        <title>Draft genome sequence of the filamentous fungus Phialemoniopsis curvata isolated from diesel fuel.</title>
        <authorList>
            <person name="Varaljay V.A."/>
            <person name="Lyon W.J."/>
            <person name="Crouch A.L."/>
            <person name="Drake C.E."/>
            <person name="Hollomon J.M."/>
            <person name="Nadeau L.J."/>
            <person name="Nunn H.S."/>
            <person name="Stevenson B.S."/>
            <person name="Bojanowski C.L."/>
            <person name="Crookes-Goodson W.J."/>
        </authorList>
    </citation>
    <scope>NUCLEOTIDE SEQUENCE [LARGE SCALE GENOMIC DNA]</scope>
    <source>
        <strain evidence="2 3">D216</strain>
    </source>
</reference>
<dbReference type="STRING" id="1093900.A0A507AQG7"/>
<sequence length="297" mass="32105">MAHGHDTLTDLIHRVRREELYGNSSEEDDGPHDEAQDAEARAQLARLLGLDVSAGPDAAEAAEQPADGGAEQPLAAAQEEFEFRLFSAPSADAPAPKVVISPDEEAAAAADGNAGSIVAGRPLEYYVVGEPTGQQRARYEFAAVSGDDVLRGATRRSWGLEVPWRVRRVVLSARQLRALREHGWGPAEAALGSHGPLGGGSGSSTMRDSDEREKKKKRRPGKKRRIALRVKDRAEKEKAAAAEKSKISKEEHLREKKKRLNREKKLKRRQKAKEQKLAGKEAGGAGDEDGSSDSGGE</sequence>
<name>A0A507AQG7_9PEZI</name>
<feature type="compositionally biased region" description="Basic and acidic residues" evidence="1">
    <location>
        <begin position="229"/>
        <end position="254"/>
    </location>
</feature>
<dbReference type="AlphaFoldDB" id="A0A507AQG7"/>
<accession>A0A507AQG7</accession>
<protein>
    <submittedName>
        <fullName evidence="2">Uncharacterized protein</fullName>
    </submittedName>
</protein>
<feature type="compositionally biased region" description="Basic residues" evidence="1">
    <location>
        <begin position="214"/>
        <end position="228"/>
    </location>
</feature>
<organism evidence="2 3">
    <name type="scientific">Thyridium curvatum</name>
    <dbReference type="NCBI Taxonomy" id="1093900"/>
    <lineage>
        <taxon>Eukaryota</taxon>
        <taxon>Fungi</taxon>
        <taxon>Dikarya</taxon>
        <taxon>Ascomycota</taxon>
        <taxon>Pezizomycotina</taxon>
        <taxon>Sordariomycetes</taxon>
        <taxon>Sordariomycetidae</taxon>
        <taxon>Thyridiales</taxon>
        <taxon>Thyridiaceae</taxon>
        <taxon>Thyridium</taxon>
    </lineage>
</organism>
<evidence type="ECO:0000313" key="2">
    <source>
        <dbReference type="EMBL" id="TPX09657.1"/>
    </source>
</evidence>
<feature type="compositionally biased region" description="Acidic residues" evidence="1">
    <location>
        <begin position="286"/>
        <end position="297"/>
    </location>
</feature>
<evidence type="ECO:0000313" key="3">
    <source>
        <dbReference type="Proteomes" id="UP000319257"/>
    </source>
</evidence>
<evidence type="ECO:0000256" key="1">
    <source>
        <dbReference type="SAM" id="MobiDB-lite"/>
    </source>
</evidence>
<dbReference type="RefSeq" id="XP_030991368.1">
    <property type="nucleotide sequence ID" value="XM_031144061.1"/>
</dbReference>
<proteinExistence type="predicted"/>
<feature type="region of interest" description="Disordered" evidence="1">
    <location>
        <begin position="17"/>
        <end position="39"/>
    </location>
</feature>
<dbReference type="Proteomes" id="UP000319257">
    <property type="component" value="Unassembled WGS sequence"/>
</dbReference>
<gene>
    <name evidence="2" type="ORF">E0L32_009130</name>
</gene>
<dbReference type="GeneID" id="41976577"/>
<dbReference type="InterPro" id="IPR018555">
    <property type="entry name" value="C630.06c-like"/>
</dbReference>
<dbReference type="Pfam" id="PF09428">
    <property type="entry name" value="DUF2011"/>
    <property type="match status" value="1"/>
</dbReference>
<dbReference type="OrthoDB" id="5425061at2759"/>
<feature type="region of interest" description="Disordered" evidence="1">
    <location>
        <begin position="186"/>
        <end position="297"/>
    </location>
</feature>
<dbReference type="InParanoid" id="A0A507AQG7"/>
<dbReference type="EMBL" id="SKBQ01000064">
    <property type="protein sequence ID" value="TPX09657.1"/>
    <property type="molecule type" value="Genomic_DNA"/>
</dbReference>